<comment type="similarity">
    <text evidence="1">Belongs to the peptidase A1 family.</text>
</comment>
<dbReference type="PROSITE" id="PS00141">
    <property type="entry name" value="ASP_PROTEASE"/>
    <property type="match status" value="1"/>
</dbReference>
<keyword evidence="3" id="KW-0732">Signal</keyword>
<sequence>MLRLILFLLQEVAAIQIPLLYPSTSHIQSNNRLSKRSPVELDGAVTKCFIMKLNVNGVDLNFIVDSGSSNSIVPLLGLNHYNGPVLKYVPTTEDVLSDSYFDGSFWKGVSFTATVSIPKTSISTTDAPVIGIYQQSTRSLVLNDQWNHGILGIAYPSLTHSKITSGATIIDSFYTSGSIKKNEVAFELCSYELSKQSYIDIGNTGTVSKCGTDGSPVVWVETPILNFLTVNIKSIWINHQKVQLPSTFQYNPSGGITLFSFIDTCAAKILLPRILVMELVNEMIKSRAFQPRPNLQELKLFYFQDYTMKLKEFTIDWKKLPTISFLMSTGTAALQKNPSSIVNITLGPKDYLQKAGPKECKYLEICICCRYWIRSKRDSWYILHDPT</sequence>
<dbReference type="PANTHER" id="PTHR47965:SF12">
    <property type="entry name" value="ASPARTIC PROTEINASE 3-RELATED"/>
    <property type="match status" value="1"/>
</dbReference>
<dbReference type="EMBL" id="DS022304">
    <property type="protein sequence ID" value="OAJ40125.1"/>
    <property type="molecule type" value="Genomic_DNA"/>
</dbReference>
<evidence type="ECO:0000256" key="3">
    <source>
        <dbReference type="ARBA" id="ARBA00022729"/>
    </source>
</evidence>
<evidence type="ECO:0000256" key="5">
    <source>
        <dbReference type="ARBA" id="ARBA00022801"/>
    </source>
</evidence>
<keyword evidence="2" id="KW-0645">Protease</keyword>
<dbReference type="VEuPathDB" id="FungiDB:BDEG_23892"/>
<name>A0A177WK85_BATDL</name>
<evidence type="ECO:0000256" key="4">
    <source>
        <dbReference type="ARBA" id="ARBA00022750"/>
    </source>
</evidence>
<evidence type="ECO:0000313" key="8">
    <source>
        <dbReference type="EMBL" id="OAJ40125.1"/>
    </source>
</evidence>
<dbReference type="Proteomes" id="UP000077115">
    <property type="component" value="Unassembled WGS sequence"/>
</dbReference>
<dbReference type="InterPro" id="IPR021109">
    <property type="entry name" value="Peptidase_aspartic_dom_sf"/>
</dbReference>
<keyword evidence="5" id="KW-0378">Hydrolase</keyword>
<evidence type="ECO:0000256" key="6">
    <source>
        <dbReference type="ARBA" id="ARBA00023145"/>
    </source>
</evidence>
<dbReference type="GO" id="GO:0004190">
    <property type="term" value="F:aspartic-type endopeptidase activity"/>
    <property type="evidence" value="ECO:0007669"/>
    <property type="project" value="UniProtKB-KW"/>
</dbReference>
<protein>
    <recommendedName>
        <fullName evidence="7">Peptidase A1 domain-containing protein</fullName>
    </recommendedName>
</protein>
<keyword evidence="4" id="KW-0064">Aspartyl protease</keyword>
<reference evidence="8 9" key="2">
    <citation type="submission" date="2016-05" db="EMBL/GenBank/DDBJ databases">
        <title>Lineage-specific infection strategies underlie the spectrum of fungal disease in amphibians.</title>
        <authorList>
            <person name="Cuomo C.A."/>
            <person name="Farrer R.A."/>
            <person name="James T."/>
            <person name="Longcore J."/>
            <person name="Birren B."/>
        </authorList>
    </citation>
    <scope>NUCLEOTIDE SEQUENCE [LARGE SCALE GENOMIC DNA]</scope>
    <source>
        <strain evidence="8 9">JEL423</strain>
    </source>
</reference>
<proteinExistence type="inferred from homology"/>
<feature type="domain" description="Peptidase A1" evidence="7">
    <location>
        <begin position="49"/>
        <end position="387"/>
    </location>
</feature>
<dbReference type="InterPro" id="IPR033121">
    <property type="entry name" value="PEPTIDASE_A1"/>
</dbReference>
<gene>
    <name evidence="8" type="ORF">BDEG_23892</name>
</gene>
<dbReference type="InterPro" id="IPR001969">
    <property type="entry name" value="Aspartic_peptidase_AS"/>
</dbReference>
<dbReference type="GO" id="GO:0006508">
    <property type="term" value="P:proteolysis"/>
    <property type="evidence" value="ECO:0007669"/>
    <property type="project" value="UniProtKB-KW"/>
</dbReference>
<dbReference type="InterPro" id="IPR001461">
    <property type="entry name" value="Aspartic_peptidase_A1"/>
</dbReference>
<dbReference type="AlphaFoldDB" id="A0A177WK85"/>
<dbReference type="PANTHER" id="PTHR47965">
    <property type="entry name" value="ASPARTYL PROTEASE-RELATED"/>
    <property type="match status" value="1"/>
</dbReference>
<evidence type="ECO:0000256" key="1">
    <source>
        <dbReference type="ARBA" id="ARBA00007447"/>
    </source>
</evidence>
<dbReference type="PROSITE" id="PS51767">
    <property type="entry name" value="PEPTIDASE_A1"/>
    <property type="match status" value="1"/>
</dbReference>
<evidence type="ECO:0000259" key="7">
    <source>
        <dbReference type="PROSITE" id="PS51767"/>
    </source>
</evidence>
<reference evidence="8 9" key="1">
    <citation type="submission" date="2006-10" db="EMBL/GenBank/DDBJ databases">
        <title>The Genome Sequence of Batrachochytrium dendrobatidis JEL423.</title>
        <authorList>
            <consortium name="The Broad Institute Genome Sequencing Platform"/>
            <person name="Birren B."/>
            <person name="Lander E."/>
            <person name="Galagan J."/>
            <person name="Cuomo C."/>
            <person name="Devon K."/>
            <person name="Jaffe D."/>
            <person name="Butler J."/>
            <person name="Alvarez P."/>
            <person name="Gnerre S."/>
            <person name="Grabherr M."/>
            <person name="Kleber M."/>
            <person name="Mauceli E."/>
            <person name="Brockman W."/>
            <person name="Young S."/>
            <person name="LaButti K."/>
            <person name="Sykes S."/>
            <person name="DeCaprio D."/>
            <person name="Crawford M."/>
            <person name="Koehrsen M."/>
            <person name="Engels R."/>
            <person name="Montgomery P."/>
            <person name="Pearson M."/>
            <person name="Howarth C."/>
            <person name="Larson L."/>
            <person name="White J."/>
            <person name="O'Leary S."/>
            <person name="Kodira C."/>
            <person name="Zeng Q."/>
            <person name="Yandava C."/>
            <person name="Alvarado L."/>
            <person name="Longcore J."/>
            <person name="James T."/>
        </authorList>
    </citation>
    <scope>NUCLEOTIDE SEQUENCE [LARGE SCALE GENOMIC DNA]</scope>
    <source>
        <strain evidence="8 9">JEL423</strain>
    </source>
</reference>
<evidence type="ECO:0000313" key="9">
    <source>
        <dbReference type="Proteomes" id="UP000077115"/>
    </source>
</evidence>
<keyword evidence="6" id="KW-0865">Zymogen</keyword>
<dbReference type="Gene3D" id="2.40.70.10">
    <property type="entry name" value="Acid Proteases"/>
    <property type="match status" value="2"/>
</dbReference>
<accession>A0A177WK85</accession>
<organism evidence="8 9">
    <name type="scientific">Batrachochytrium dendrobatidis (strain JEL423)</name>
    <dbReference type="NCBI Taxonomy" id="403673"/>
    <lineage>
        <taxon>Eukaryota</taxon>
        <taxon>Fungi</taxon>
        <taxon>Fungi incertae sedis</taxon>
        <taxon>Chytridiomycota</taxon>
        <taxon>Chytridiomycota incertae sedis</taxon>
        <taxon>Chytridiomycetes</taxon>
        <taxon>Rhizophydiales</taxon>
        <taxon>Rhizophydiales incertae sedis</taxon>
        <taxon>Batrachochytrium</taxon>
    </lineage>
</organism>
<evidence type="ECO:0000256" key="2">
    <source>
        <dbReference type="ARBA" id="ARBA00022670"/>
    </source>
</evidence>
<dbReference type="Pfam" id="PF00026">
    <property type="entry name" value="Asp"/>
    <property type="match status" value="1"/>
</dbReference>
<dbReference type="SUPFAM" id="SSF50630">
    <property type="entry name" value="Acid proteases"/>
    <property type="match status" value="1"/>
</dbReference>